<dbReference type="InterPro" id="IPR036397">
    <property type="entry name" value="RNaseH_sf"/>
</dbReference>
<reference evidence="2" key="1">
    <citation type="submission" date="2020-11" db="EMBL/GenBank/DDBJ databases">
        <title>Novosphingobium aureum sp. nov., a marine bacterium isolated from sediment of a salt flat.</title>
        <authorList>
            <person name="Yoo Y."/>
            <person name="Kim J.-J."/>
        </authorList>
    </citation>
    <scope>NUCLEOTIDE SEQUENCE</scope>
    <source>
        <strain evidence="2">YJ-S2-02</strain>
    </source>
</reference>
<dbReference type="Pfam" id="PF16473">
    <property type="entry name" value="Rv2179c-like"/>
    <property type="match status" value="1"/>
</dbReference>
<name>A0A931HCF5_9SPHN</name>
<dbReference type="AlphaFoldDB" id="A0A931HCF5"/>
<comment type="caution">
    <text evidence="2">The sequence shown here is derived from an EMBL/GenBank/DDBJ whole genome shotgun (WGS) entry which is preliminary data.</text>
</comment>
<feature type="domain" description="3'-5' exoribonuclease Rv2179c-like" evidence="1">
    <location>
        <begin position="5"/>
        <end position="206"/>
    </location>
</feature>
<protein>
    <submittedName>
        <fullName evidence="2">3'-5' exoribonuclease</fullName>
    </submittedName>
</protein>
<proteinExistence type="predicted"/>
<gene>
    <name evidence="2" type="ORF">I5E68_09805</name>
</gene>
<dbReference type="Proteomes" id="UP000617634">
    <property type="component" value="Unassembled WGS sequence"/>
</dbReference>
<dbReference type="GO" id="GO:0003676">
    <property type="term" value="F:nucleic acid binding"/>
    <property type="evidence" value="ECO:0007669"/>
    <property type="project" value="InterPro"/>
</dbReference>
<keyword evidence="3" id="KW-1185">Reference proteome</keyword>
<dbReference type="SUPFAM" id="SSF53098">
    <property type="entry name" value="Ribonuclease H-like"/>
    <property type="match status" value="1"/>
</dbReference>
<sequence length="286" mass="31941">MKTVNVMIDDETWGLTPGSDLRSVGACVFDPKSGYVAESGPDTFYLATENPVARRGLLLRKRARYPLTRDPATVDWWNGQSAEARAAFARPVDLAAVLEMFTHWLLAKACPDQPLEKLVADLATGWRPRHLRIWSHGANFDPGIMEAAFRAVGLPVPWFYRSPRDTRTCFDDAGIADHEAWLAQHPGPLGILHHALDDAICQARAVCSAQWILADALGRRERELVRHARRGGLYDVLGQGELQSARQIAEGESMTVYRSLIDGRIWVRPSAEFRDGRFSPVMERVA</sequence>
<organism evidence="2 3">
    <name type="scientific">Novosphingobium aureum</name>
    <dbReference type="NCBI Taxonomy" id="2792964"/>
    <lineage>
        <taxon>Bacteria</taxon>
        <taxon>Pseudomonadati</taxon>
        <taxon>Pseudomonadota</taxon>
        <taxon>Alphaproteobacteria</taxon>
        <taxon>Sphingomonadales</taxon>
        <taxon>Sphingomonadaceae</taxon>
        <taxon>Novosphingobium</taxon>
    </lineage>
</organism>
<accession>A0A931HCF5</accession>
<evidence type="ECO:0000259" key="1">
    <source>
        <dbReference type="Pfam" id="PF16473"/>
    </source>
</evidence>
<dbReference type="InterPro" id="IPR033390">
    <property type="entry name" value="Rv2179c-like"/>
</dbReference>
<dbReference type="RefSeq" id="WP_197163312.1">
    <property type="nucleotide sequence ID" value="NZ_JADZGI010000001.1"/>
</dbReference>
<evidence type="ECO:0000313" key="2">
    <source>
        <dbReference type="EMBL" id="MBH0113239.1"/>
    </source>
</evidence>
<dbReference type="Gene3D" id="3.30.420.10">
    <property type="entry name" value="Ribonuclease H-like superfamily/Ribonuclease H"/>
    <property type="match status" value="1"/>
</dbReference>
<evidence type="ECO:0000313" key="3">
    <source>
        <dbReference type="Proteomes" id="UP000617634"/>
    </source>
</evidence>
<dbReference type="InterPro" id="IPR012337">
    <property type="entry name" value="RNaseH-like_sf"/>
</dbReference>
<dbReference type="EMBL" id="JADZGI010000001">
    <property type="protein sequence ID" value="MBH0113239.1"/>
    <property type="molecule type" value="Genomic_DNA"/>
</dbReference>